<dbReference type="Proteomes" id="UP001144673">
    <property type="component" value="Chromosome 5"/>
</dbReference>
<name>A0A9W8QFH5_AKAMU</name>
<comment type="caution">
    <text evidence="2">The sequence shown here is derived from an EMBL/GenBank/DDBJ whole genome shotgun (WGS) entry which is preliminary data.</text>
</comment>
<dbReference type="EMBL" id="JAJHUN010000008">
    <property type="protein sequence ID" value="KAJ4153689.1"/>
    <property type="molecule type" value="Genomic_DNA"/>
</dbReference>
<evidence type="ECO:0000313" key="3">
    <source>
        <dbReference type="Proteomes" id="UP001144673"/>
    </source>
</evidence>
<feature type="compositionally biased region" description="Basic and acidic residues" evidence="1">
    <location>
        <begin position="1"/>
        <end position="11"/>
    </location>
</feature>
<keyword evidence="3" id="KW-1185">Reference proteome</keyword>
<accession>A0A9W8QFH5</accession>
<gene>
    <name evidence="2" type="ORF">LMH87_010166</name>
</gene>
<organism evidence="2 3">
    <name type="scientific">Akanthomyces muscarius</name>
    <name type="common">Entomopathogenic fungus</name>
    <name type="synonym">Lecanicillium muscarium</name>
    <dbReference type="NCBI Taxonomy" id="2231603"/>
    <lineage>
        <taxon>Eukaryota</taxon>
        <taxon>Fungi</taxon>
        <taxon>Dikarya</taxon>
        <taxon>Ascomycota</taxon>
        <taxon>Pezizomycotina</taxon>
        <taxon>Sordariomycetes</taxon>
        <taxon>Hypocreomycetidae</taxon>
        <taxon>Hypocreales</taxon>
        <taxon>Cordycipitaceae</taxon>
        <taxon>Akanthomyces</taxon>
    </lineage>
</organism>
<sequence length="294" mass="33729">MPPKASTEKTEGPYSDASSSYWPEGWGWDRYSDPNEDITVLSVEEQEKIRDGIRDAMGDDGFEELMDYIIEKETDHYGQEYEEVTEARKMFTIHWIEDGQLAGANADILRERYTKLKEDQEVKGILDLGMFLCASSDAVDSVLSPNEDDLPTIETLAFRDEAPFLLAVLMENSMNPHGDDEPYDPEDPNNEANWYKPVFKVPIELLVNELWKTMESPTMELSRITRNVRGSTELGGERLEVTPLDEPYEHWVPRAIDDDLHGHFEDRLVPLPLVIRAIRIVLVFFVAVGYRLQV</sequence>
<dbReference type="AlphaFoldDB" id="A0A9W8QFH5"/>
<dbReference type="GeneID" id="80897325"/>
<evidence type="ECO:0000256" key="1">
    <source>
        <dbReference type="SAM" id="MobiDB-lite"/>
    </source>
</evidence>
<protein>
    <submittedName>
        <fullName evidence="2">Uncharacterized protein</fullName>
    </submittedName>
</protein>
<dbReference type="RefSeq" id="XP_056054347.1">
    <property type="nucleotide sequence ID" value="XM_056197281.1"/>
</dbReference>
<feature type="region of interest" description="Disordered" evidence="1">
    <location>
        <begin position="1"/>
        <end position="26"/>
    </location>
</feature>
<reference evidence="2" key="1">
    <citation type="journal article" date="2023" name="Access Microbiol">
        <title>De-novo genome assembly for Akanthomyces muscarius, a biocontrol agent of insect agricultural pests.</title>
        <authorList>
            <person name="Erdos Z."/>
            <person name="Studholme D.J."/>
            <person name="Raymond B."/>
            <person name="Sharma M."/>
        </authorList>
    </citation>
    <scope>NUCLEOTIDE SEQUENCE</scope>
    <source>
        <strain evidence="2">Ve6</strain>
    </source>
</reference>
<proteinExistence type="predicted"/>
<evidence type="ECO:0000313" key="2">
    <source>
        <dbReference type="EMBL" id="KAJ4153689.1"/>
    </source>
</evidence>
<dbReference type="KEGG" id="amus:LMH87_010166"/>